<keyword evidence="1" id="KW-0472">Membrane</keyword>
<evidence type="ECO:0000313" key="3">
    <source>
        <dbReference type="Proteomes" id="UP000321595"/>
    </source>
</evidence>
<dbReference type="AlphaFoldDB" id="A0A5B8XXK0"/>
<proteinExistence type="predicted"/>
<feature type="transmembrane region" description="Helical" evidence="1">
    <location>
        <begin position="7"/>
        <end position="28"/>
    </location>
</feature>
<keyword evidence="1" id="KW-0812">Transmembrane</keyword>
<keyword evidence="3" id="KW-1185">Reference proteome</keyword>
<gene>
    <name evidence="2" type="ORF">FRD01_22305</name>
</gene>
<evidence type="ECO:0000256" key="1">
    <source>
        <dbReference type="SAM" id="Phobius"/>
    </source>
</evidence>
<evidence type="ECO:0000313" key="2">
    <source>
        <dbReference type="EMBL" id="QED29917.1"/>
    </source>
</evidence>
<sequence>MFDLMRMFSFILFVLSSFGFLASAWLWWQRKNLPYNEEGRYFDGLVVYEEQGAFVYLVLTLIFFLASLFCGVWALSRRSASKKNASSAWEHN</sequence>
<reference evidence="2 3" key="1">
    <citation type="submission" date="2019-08" db="EMBL/GenBank/DDBJ databases">
        <authorList>
            <person name="Liang Q."/>
        </authorList>
    </citation>
    <scope>NUCLEOTIDE SEQUENCE [LARGE SCALE GENOMIC DNA]</scope>
    <source>
        <strain evidence="2 3">V1718</strain>
    </source>
</reference>
<dbReference type="Proteomes" id="UP000321595">
    <property type="component" value="Chromosome"/>
</dbReference>
<dbReference type="KEGG" id="bbae:FRD01_22305"/>
<dbReference type="EMBL" id="CP042467">
    <property type="protein sequence ID" value="QED29917.1"/>
    <property type="molecule type" value="Genomic_DNA"/>
</dbReference>
<protein>
    <submittedName>
        <fullName evidence="2">Uncharacterized protein</fullName>
    </submittedName>
</protein>
<feature type="transmembrane region" description="Helical" evidence="1">
    <location>
        <begin position="53"/>
        <end position="75"/>
    </location>
</feature>
<dbReference type="OrthoDB" id="7107966at2"/>
<accession>A0A5B8XXK0</accession>
<organism evidence="2 3">
    <name type="scientific">Microvenator marinus</name>
    <dbReference type="NCBI Taxonomy" id="2600177"/>
    <lineage>
        <taxon>Bacteria</taxon>
        <taxon>Deltaproteobacteria</taxon>
        <taxon>Bradymonadales</taxon>
        <taxon>Microvenatoraceae</taxon>
        <taxon>Microvenator</taxon>
    </lineage>
</organism>
<dbReference type="RefSeq" id="WP_146963150.1">
    <property type="nucleotide sequence ID" value="NZ_CP042467.1"/>
</dbReference>
<keyword evidence="1" id="KW-1133">Transmembrane helix</keyword>
<name>A0A5B8XXK0_9DELT</name>